<evidence type="ECO:0000259" key="3">
    <source>
        <dbReference type="Pfam" id="PF15456"/>
    </source>
</evidence>
<feature type="coiled-coil region" evidence="1">
    <location>
        <begin position="859"/>
        <end position="893"/>
    </location>
</feature>
<dbReference type="Pfam" id="PF15456">
    <property type="entry name" value="Uds1"/>
    <property type="match status" value="1"/>
</dbReference>
<feature type="region of interest" description="Disordered" evidence="2">
    <location>
        <begin position="897"/>
        <end position="916"/>
    </location>
</feature>
<keyword evidence="1" id="KW-0175">Coiled coil</keyword>
<feature type="coiled-coil region" evidence="1">
    <location>
        <begin position="346"/>
        <end position="457"/>
    </location>
</feature>
<evidence type="ECO:0000256" key="1">
    <source>
        <dbReference type="SAM" id="Coils"/>
    </source>
</evidence>
<evidence type="ECO:0000256" key="2">
    <source>
        <dbReference type="SAM" id="MobiDB-lite"/>
    </source>
</evidence>
<dbReference type="EMBL" id="KN840481">
    <property type="protein sequence ID" value="KIP08339.1"/>
    <property type="molecule type" value="Genomic_DNA"/>
</dbReference>
<feature type="region of interest" description="Disordered" evidence="2">
    <location>
        <begin position="672"/>
        <end position="694"/>
    </location>
</feature>
<protein>
    <recommendedName>
        <fullName evidence="3">Up-regulated during septation protein 1 domain-containing protein</fullName>
    </recommendedName>
</protein>
<organism evidence="4 5">
    <name type="scientific">Phlebiopsis gigantea (strain 11061_1 CR5-6)</name>
    <name type="common">White-rot fungus</name>
    <name type="synonym">Peniophora gigantea</name>
    <dbReference type="NCBI Taxonomy" id="745531"/>
    <lineage>
        <taxon>Eukaryota</taxon>
        <taxon>Fungi</taxon>
        <taxon>Dikarya</taxon>
        <taxon>Basidiomycota</taxon>
        <taxon>Agaricomycotina</taxon>
        <taxon>Agaricomycetes</taxon>
        <taxon>Polyporales</taxon>
        <taxon>Phanerochaetaceae</taxon>
        <taxon>Phlebiopsis</taxon>
    </lineage>
</organism>
<feature type="region of interest" description="Disordered" evidence="2">
    <location>
        <begin position="1"/>
        <end position="138"/>
    </location>
</feature>
<sequence length="916" mass="100255">MNGVRRFLGGGVNSNPSTPEPSSPPTLPSTAPLFFSGNKPSWPPGSPTESNYPPSPPKTAALSFRKNSQKSALLQDEDAANSSFSSSRSSGGMPSPGRQNSFPPQSPGAGPSSPSRPALPNRVSQLSRKSVGYEPKRSSQMLNVRDDLLMDLLASEAIVDSRGYQVLGAEEVEELKKEQQVLSSRLVAMNKKLSLETKIRDAAQSLSRANAAYKSVNKQTSEQLDAANRKVDLSQKEFWRVSERAAEVQRRLLEHRAGVLSHSVRALERKSAPADVSDNSGYSTPNRSSQLSPVTASSATSIQTVSSKGRFEGAHFVAGHSDTMLLHSPRPPRSTILPKGALPTDIEEKLKEAEDAQEAAIAKQAELEQELSMIRLEKEQAETTLSLELRTAEDTVQNLQEQLSQLQEAEQQLQAMEEERTVWLNERVELENRRYQVEELKRKIEELEEGHSVAVTASEGALALAAGAHLAEMHKKDLELETIKRSLEEERAAWNLEKATMMGDINEHVVKLQQDVVSGTGTKAQLDGCVDSLRSLVQDHGLEIAAGAAPAVLVGALAKHLSDVKSQVDNHSHAQQEWVSQRAQYEETARGLSEKSQVLSQQLDDVKRERDEARAEVKNMEIQLQTAAALATVAASNQPPVEYKGDAKTLVAQLQPVWAILPSTEARASKLGSRGFRANSPTSSPVTPRGGVPASLSEMDVRSLKSLYDPKGFALAMNGGGSFTVEAFVERVQALVADDRALIERLIRFAQAHDLLKKNAERAQKLAQDSHVALETYQKQVKTLEERNISLMTQQAELQDEVQWMQETLEQLQAEKLEIETQAAAQAETCAQLTEANNQLSAKALVMANEAASTTDTVRRQLETQLSETRTALAKAKEELESVQQSQQTQQMALLEALNTAQTENDGLRSQLRAKK</sequence>
<reference evidence="4 5" key="1">
    <citation type="journal article" date="2014" name="PLoS Genet.">
        <title>Analysis of the Phlebiopsis gigantea genome, transcriptome and secretome provides insight into its pioneer colonization strategies of wood.</title>
        <authorList>
            <person name="Hori C."/>
            <person name="Ishida T."/>
            <person name="Igarashi K."/>
            <person name="Samejima M."/>
            <person name="Suzuki H."/>
            <person name="Master E."/>
            <person name="Ferreira P."/>
            <person name="Ruiz-Duenas F.J."/>
            <person name="Held B."/>
            <person name="Canessa P."/>
            <person name="Larrondo L.F."/>
            <person name="Schmoll M."/>
            <person name="Druzhinina I.S."/>
            <person name="Kubicek C.P."/>
            <person name="Gaskell J.A."/>
            <person name="Kersten P."/>
            <person name="St John F."/>
            <person name="Glasner J."/>
            <person name="Sabat G."/>
            <person name="Splinter BonDurant S."/>
            <person name="Syed K."/>
            <person name="Yadav J."/>
            <person name="Mgbeahuruike A.C."/>
            <person name="Kovalchuk A."/>
            <person name="Asiegbu F.O."/>
            <person name="Lackner G."/>
            <person name="Hoffmeister D."/>
            <person name="Rencoret J."/>
            <person name="Gutierrez A."/>
            <person name="Sun H."/>
            <person name="Lindquist E."/>
            <person name="Barry K."/>
            <person name="Riley R."/>
            <person name="Grigoriev I.V."/>
            <person name="Henrissat B."/>
            <person name="Kues U."/>
            <person name="Berka R.M."/>
            <person name="Martinez A.T."/>
            <person name="Covert S.F."/>
            <person name="Blanchette R.A."/>
            <person name="Cullen D."/>
        </authorList>
    </citation>
    <scope>NUCLEOTIDE SEQUENCE [LARGE SCALE GENOMIC DNA]</scope>
    <source>
        <strain evidence="4 5">11061_1 CR5-6</strain>
    </source>
</reference>
<proteinExistence type="predicted"/>
<feature type="compositionally biased region" description="Low complexity" evidence="2">
    <location>
        <begin position="82"/>
        <end position="120"/>
    </location>
</feature>
<name>A0A0C3NSY6_PHLG1</name>
<dbReference type="Proteomes" id="UP000053257">
    <property type="component" value="Unassembled WGS sequence"/>
</dbReference>
<dbReference type="OrthoDB" id="5569911at2759"/>
<dbReference type="InterPro" id="IPR029191">
    <property type="entry name" value="Uds1"/>
</dbReference>
<feature type="coiled-coil region" evidence="1">
    <location>
        <begin position="172"/>
        <end position="237"/>
    </location>
</feature>
<evidence type="ECO:0000313" key="4">
    <source>
        <dbReference type="EMBL" id="KIP08339.1"/>
    </source>
</evidence>
<feature type="coiled-coil region" evidence="1">
    <location>
        <begin position="582"/>
        <end position="630"/>
    </location>
</feature>
<evidence type="ECO:0000313" key="5">
    <source>
        <dbReference type="Proteomes" id="UP000053257"/>
    </source>
</evidence>
<feature type="compositionally biased region" description="Polar residues" evidence="2">
    <location>
        <begin position="277"/>
        <end position="300"/>
    </location>
</feature>
<dbReference type="HOGENOM" id="CLU_011428_0_0_1"/>
<feature type="region of interest" description="Disordered" evidence="2">
    <location>
        <begin position="268"/>
        <end position="300"/>
    </location>
</feature>
<feature type="compositionally biased region" description="Pro residues" evidence="2">
    <location>
        <begin position="18"/>
        <end position="27"/>
    </location>
</feature>
<dbReference type="PANTHER" id="PTHR45615:SF40">
    <property type="entry name" value="MYOSIN HEAVY CHAIN, NON-MUSCLE"/>
    <property type="match status" value="1"/>
</dbReference>
<keyword evidence="5" id="KW-1185">Reference proteome</keyword>
<dbReference type="GO" id="GO:0005737">
    <property type="term" value="C:cytoplasm"/>
    <property type="evidence" value="ECO:0007669"/>
    <property type="project" value="TreeGrafter"/>
</dbReference>
<dbReference type="GO" id="GO:0000146">
    <property type="term" value="F:microfilament motor activity"/>
    <property type="evidence" value="ECO:0007669"/>
    <property type="project" value="TreeGrafter"/>
</dbReference>
<dbReference type="GO" id="GO:0016460">
    <property type="term" value="C:myosin II complex"/>
    <property type="evidence" value="ECO:0007669"/>
    <property type="project" value="TreeGrafter"/>
</dbReference>
<accession>A0A0C3NSY6</accession>
<gene>
    <name evidence="4" type="ORF">PHLGIDRAFT_23579</name>
</gene>
<feature type="coiled-coil region" evidence="1">
    <location>
        <begin position="767"/>
        <end position="829"/>
    </location>
</feature>
<dbReference type="PANTHER" id="PTHR45615">
    <property type="entry name" value="MYOSIN HEAVY CHAIN, NON-MUSCLE"/>
    <property type="match status" value="1"/>
</dbReference>
<dbReference type="AlphaFoldDB" id="A0A0C3NSY6"/>
<dbReference type="GO" id="GO:0032982">
    <property type="term" value="C:myosin filament"/>
    <property type="evidence" value="ECO:0007669"/>
    <property type="project" value="TreeGrafter"/>
</dbReference>
<dbReference type="STRING" id="745531.A0A0C3NSY6"/>
<dbReference type="GO" id="GO:0051015">
    <property type="term" value="F:actin filament binding"/>
    <property type="evidence" value="ECO:0007669"/>
    <property type="project" value="TreeGrafter"/>
</dbReference>
<feature type="domain" description="Up-regulated during septation protein 1" evidence="3">
    <location>
        <begin position="150"/>
        <end position="261"/>
    </location>
</feature>